<dbReference type="GO" id="GO:0043138">
    <property type="term" value="F:3'-5' DNA helicase activity"/>
    <property type="evidence" value="ECO:0007669"/>
    <property type="project" value="TreeGrafter"/>
</dbReference>
<evidence type="ECO:0000313" key="5">
    <source>
        <dbReference type="Proteomes" id="UP000263596"/>
    </source>
</evidence>
<keyword evidence="2" id="KW-0067">ATP-binding</keyword>
<evidence type="ECO:0000313" key="4">
    <source>
        <dbReference type="EMBL" id="HCK31892.1"/>
    </source>
</evidence>
<keyword evidence="3" id="KW-0238">DNA-binding</keyword>
<evidence type="ECO:0000256" key="2">
    <source>
        <dbReference type="ARBA" id="ARBA00022840"/>
    </source>
</evidence>
<protein>
    <submittedName>
        <fullName evidence="4">Primosomal protein N</fullName>
    </submittedName>
</protein>
<evidence type="ECO:0000256" key="3">
    <source>
        <dbReference type="ARBA" id="ARBA00023125"/>
    </source>
</evidence>
<dbReference type="GO" id="GO:0006310">
    <property type="term" value="P:DNA recombination"/>
    <property type="evidence" value="ECO:0007669"/>
    <property type="project" value="TreeGrafter"/>
</dbReference>
<sequence>DISYKQQEGFRYHARDVALYRGHLENCPVILGSATPSIDSYHLVEQEKLKLLQLNQRAGVALMPKMHVIDLKVAKKKQGLSQQLIEQIQKKLDKKEQVLIFLNRRGYAPVLVCESCGWQSNCPHCDAHFTLHTQPYTYLHCHHCGTIQRLPDQCPECQHQSLKTLGMGTGKVEEHLNELFP</sequence>
<name>A0A3D2SST7_9GAMM</name>
<dbReference type="GO" id="GO:0005524">
    <property type="term" value="F:ATP binding"/>
    <property type="evidence" value="ECO:0007669"/>
    <property type="project" value="UniProtKB-KW"/>
</dbReference>
<keyword evidence="1" id="KW-0547">Nucleotide-binding</keyword>
<dbReference type="GO" id="GO:0003677">
    <property type="term" value="F:DNA binding"/>
    <property type="evidence" value="ECO:0007669"/>
    <property type="project" value="UniProtKB-KW"/>
</dbReference>
<proteinExistence type="predicted"/>
<dbReference type="PANTHER" id="PTHR30580">
    <property type="entry name" value="PRIMOSOMAL PROTEIN N"/>
    <property type="match status" value="1"/>
</dbReference>
<dbReference type="InterPro" id="IPR027417">
    <property type="entry name" value="P-loop_NTPase"/>
</dbReference>
<dbReference type="EMBL" id="DPVE01000333">
    <property type="protein sequence ID" value="HCK31892.1"/>
    <property type="molecule type" value="Genomic_DNA"/>
</dbReference>
<comment type="caution">
    <text evidence="4">The sequence shown here is derived from an EMBL/GenBank/DDBJ whole genome shotgun (WGS) entry which is preliminary data.</text>
</comment>
<dbReference type="GO" id="GO:0006270">
    <property type="term" value="P:DNA replication initiation"/>
    <property type="evidence" value="ECO:0007669"/>
    <property type="project" value="TreeGrafter"/>
</dbReference>
<feature type="non-terminal residue" evidence="4">
    <location>
        <position position="1"/>
    </location>
</feature>
<dbReference type="AlphaFoldDB" id="A0A3D2SST7"/>
<dbReference type="GO" id="GO:0006302">
    <property type="term" value="P:double-strand break repair"/>
    <property type="evidence" value="ECO:0007669"/>
    <property type="project" value="TreeGrafter"/>
</dbReference>
<organism evidence="4 5">
    <name type="scientific">Acinetobacter ursingii</name>
    <dbReference type="NCBI Taxonomy" id="108980"/>
    <lineage>
        <taxon>Bacteria</taxon>
        <taxon>Pseudomonadati</taxon>
        <taxon>Pseudomonadota</taxon>
        <taxon>Gammaproteobacteria</taxon>
        <taxon>Moraxellales</taxon>
        <taxon>Moraxellaceae</taxon>
        <taxon>Acinetobacter</taxon>
    </lineage>
</organism>
<reference evidence="4 5" key="1">
    <citation type="journal article" date="2018" name="Nat. Biotechnol.">
        <title>A standardized bacterial taxonomy based on genome phylogeny substantially revises the tree of life.</title>
        <authorList>
            <person name="Parks D.H."/>
            <person name="Chuvochina M."/>
            <person name="Waite D.W."/>
            <person name="Rinke C."/>
            <person name="Skarshewski A."/>
            <person name="Chaumeil P.A."/>
            <person name="Hugenholtz P."/>
        </authorList>
    </citation>
    <scope>NUCLEOTIDE SEQUENCE [LARGE SCALE GENOMIC DNA]</scope>
    <source>
        <strain evidence="4">UBA9669</strain>
    </source>
</reference>
<dbReference type="Proteomes" id="UP000263596">
    <property type="component" value="Unassembled WGS sequence"/>
</dbReference>
<gene>
    <name evidence="4" type="ORF">DHW29_18135</name>
</gene>
<feature type="non-terminal residue" evidence="4">
    <location>
        <position position="181"/>
    </location>
</feature>
<evidence type="ECO:0000256" key="1">
    <source>
        <dbReference type="ARBA" id="ARBA00022741"/>
    </source>
</evidence>
<accession>A0A3D2SST7</accession>
<dbReference type="Gene3D" id="3.40.50.300">
    <property type="entry name" value="P-loop containing nucleotide triphosphate hydrolases"/>
    <property type="match status" value="1"/>
</dbReference>
<dbReference type="PANTHER" id="PTHR30580:SF0">
    <property type="entry name" value="PRIMOSOMAL PROTEIN N"/>
    <property type="match status" value="1"/>
</dbReference>